<accession>A0ABU4CPB0</accession>
<protein>
    <submittedName>
        <fullName evidence="2">Amidohydrolase family protein</fullName>
    </submittedName>
</protein>
<dbReference type="InterPro" id="IPR006680">
    <property type="entry name" value="Amidohydro-rel"/>
</dbReference>
<organism evidence="2 3">
    <name type="scientific">Rhodococcus jostii</name>
    <dbReference type="NCBI Taxonomy" id="132919"/>
    <lineage>
        <taxon>Bacteria</taxon>
        <taxon>Bacillati</taxon>
        <taxon>Actinomycetota</taxon>
        <taxon>Actinomycetes</taxon>
        <taxon>Mycobacteriales</taxon>
        <taxon>Nocardiaceae</taxon>
        <taxon>Rhodococcus</taxon>
    </lineage>
</organism>
<name>A0ABU4CPB0_RHOJO</name>
<gene>
    <name evidence="2" type="ORF">R3Q59_31330</name>
</gene>
<dbReference type="RefSeq" id="WP_317570649.1">
    <property type="nucleotide sequence ID" value="NZ_JAWLKA010000022.1"/>
</dbReference>
<dbReference type="Gene3D" id="3.40.50.10910">
    <property type="entry name" value="Amidohydrolase"/>
    <property type="match status" value="1"/>
</dbReference>
<proteinExistence type="predicted"/>
<dbReference type="Gene3D" id="1.20.58.520">
    <property type="entry name" value="Amidohydrolase"/>
    <property type="match status" value="1"/>
</dbReference>
<evidence type="ECO:0000259" key="1">
    <source>
        <dbReference type="Pfam" id="PF01979"/>
    </source>
</evidence>
<dbReference type="SUPFAM" id="SSF51338">
    <property type="entry name" value="Composite domain of metallo-dependent hydrolases"/>
    <property type="match status" value="1"/>
</dbReference>
<keyword evidence="3" id="KW-1185">Reference proteome</keyword>
<dbReference type="InterPro" id="IPR051781">
    <property type="entry name" value="Metallo-dep_Hydrolase"/>
</dbReference>
<comment type="caution">
    <text evidence="2">The sequence shown here is derived from an EMBL/GenBank/DDBJ whole genome shotgun (WGS) entry which is preliminary data.</text>
</comment>
<dbReference type="InterPro" id="IPR011059">
    <property type="entry name" value="Metal-dep_hydrolase_composite"/>
</dbReference>
<dbReference type="Gene3D" id="3.30.110.90">
    <property type="entry name" value="Amidohydrolase"/>
    <property type="match status" value="1"/>
</dbReference>
<sequence>MRRETRSVFLDDAGSSSESFVVLGARVFNGDDVSESASVLVVGDRVRYVGTGEPSHEGAHVIDGTGKTLLPGLIDAHAHSKPGALAQALTFGVTTEMDMGSSPEWMVEQRELAATRTDVADVRSSSFGATLPGGHPSRLIGTFFPTGFPTVTDPASAYSFVEDRVSEGADYIKLILEDGSAMNREPTPIMPPETAKAVVEAAHDHGKQAFAHVTSLDGANRALDAGIDALVHLFMDEPPTPAIIDRIVDSNIFVVPTLCTLGALSGDHSARWLTEDPRAKPFIPVDWQHSLCCSWPKNPHSRLKHSQQAAIELKRAGARVLTGTDAASVNALGTAHGASLHDEFALLVDAGFTPLEVLRAATSIPADAFGLTDRGRIAPGLLADLVLIDGDPTRHIDHTLSIDSVWRHGTPLDRAARRM</sequence>
<dbReference type="PANTHER" id="PTHR43135">
    <property type="entry name" value="ALPHA-D-RIBOSE 1-METHYLPHOSPHONATE 5-TRIPHOSPHATE DIPHOSPHATASE"/>
    <property type="match status" value="1"/>
</dbReference>
<dbReference type="EMBL" id="JAWLKA010000022">
    <property type="protein sequence ID" value="MDV6284977.1"/>
    <property type="molecule type" value="Genomic_DNA"/>
</dbReference>
<reference evidence="2 3" key="1">
    <citation type="submission" date="2023-10" db="EMBL/GenBank/DDBJ databases">
        <title>Development of a sustainable strategy for remediation of hydrocarbon-contaminated territories based on the waste exchange concept.</title>
        <authorList>
            <person name="Krivoruchko A."/>
        </authorList>
    </citation>
    <scope>NUCLEOTIDE SEQUENCE [LARGE SCALE GENOMIC DNA]</scope>
    <source>
        <strain evidence="2 3">IEGM 60</strain>
    </source>
</reference>
<dbReference type="PANTHER" id="PTHR43135:SF3">
    <property type="entry name" value="ALPHA-D-RIBOSE 1-METHYLPHOSPHONATE 5-TRIPHOSPHATE DIPHOSPHATASE"/>
    <property type="match status" value="1"/>
</dbReference>
<dbReference type="Pfam" id="PF01979">
    <property type="entry name" value="Amidohydro_1"/>
    <property type="match status" value="1"/>
</dbReference>
<dbReference type="Proteomes" id="UP001185737">
    <property type="component" value="Unassembled WGS sequence"/>
</dbReference>
<dbReference type="InterPro" id="IPR032466">
    <property type="entry name" value="Metal_Hydrolase"/>
</dbReference>
<dbReference type="Gene3D" id="2.30.40.10">
    <property type="entry name" value="Urease, subunit C, domain 1"/>
    <property type="match status" value="1"/>
</dbReference>
<evidence type="ECO:0000313" key="3">
    <source>
        <dbReference type="Proteomes" id="UP001185737"/>
    </source>
</evidence>
<feature type="domain" description="Amidohydrolase-related" evidence="1">
    <location>
        <begin position="68"/>
        <end position="409"/>
    </location>
</feature>
<dbReference type="SUPFAM" id="SSF51556">
    <property type="entry name" value="Metallo-dependent hydrolases"/>
    <property type="match status" value="1"/>
</dbReference>
<evidence type="ECO:0000313" key="2">
    <source>
        <dbReference type="EMBL" id="MDV6284977.1"/>
    </source>
</evidence>